<evidence type="ECO:0000313" key="5">
    <source>
        <dbReference type="EMBL" id="CBL27795.1"/>
    </source>
</evidence>
<dbReference type="GO" id="GO:0016787">
    <property type="term" value="F:hydrolase activity"/>
    <property type="evidence" value="ECO:0007669"/>
    <property type="project" value="UniProtKB-KW"/>
</dbReference>
<dbReference type="PANTHER" id="PTHR34698:SF2">
    <property type="entry name" value="5-OXOPROLINASE SUBUNIT B"/>
    <property type="match status" value="1"/>
</dbReference>
<dbReference type="InterPro" id="IPR003833">
    <property type="entry name" value="CT_C_D"/>
</dbReference>
<dbReference type="InterPro" id="IPR029000">
    <property type="entry name" value="Cyclophilin-like_dom_sf"/>
</dbReference>
<evidence type="ECO:0000256" key="3">
    <source>
        <dbReference type="ARBA" id="ARBA00022840"/>
    </source>
</evidence>
<reference evidence="5 6" key="2">
    <citation type="submission" date="2010-03" db="EMBL/GenBank/DDBJ databases">
        <authorList>
            <person name="Pajon A."/>
        </authorList>
    </citation>
    <scope>NUCLEOTIDE SEQUENCE [LARGE SCALE GENOMIC DNA]</scope>
    <source>
        <strain evidence="5 6">SGP1</strain>
    </source>
</reference>
<dbReference type="SUPFAM" id="SSF160467">
    <property type="entry name" value="PH0987 N-terminal domain-like"/>
    <property type="match status" value="1"/>
</dbReference>
<dbReference type="Proteomes" id="UP000008957">
    <property type="component" value="Chromosome"/>
</dbReference>
<name>A0AB94IVM5_9BACT</name>
<organism evidence="5 6">
    <name type="scientific">Fretibacterium fastidiosum</name>
    <dbReference type="NCBI Taxonomy" id="651822"/>
    <lineage>
        <taxon>Bacteria</taxon>
        <taxon>Thermotogati</taxon>
        <taxon>Synergistota</taxon>
        <taxon>Synergistia</taxon>
        <taxon>Synergistales</taxon>
        <taxon>Aminobacteriaceae</taxon>
        <taxon>Fretibacterium</taxon>
    </lineage>
</organism>
<gene>
    <name evidence="5" type="ORF">SY1_02840</name>
</gene>
<evidence type="ECO:0000256" key="2">
    <source>
        <dbReference type="ARBA" id="ARBA00022801"/>
    </source>
</evidence>
<dbReference type="EMBL" id="FP929056">
    <property type="protein sequence ID" value="CBL27795.1"/>
    <property type="molecule type" value="Genomic_DNA"/>
</dbReference>
<evidence type="ECO:0000259" key="4">
    <source>
        <dbReference type="SMART" id="SM00796"/>
    </source>
</evidence>
<dbReference type="SMART" id="SM00796">
    <property type="entry name" value="AHS1"/>
    <property type="match status" value="1"/>
</dbReference>
<dbReference type="AlphaFoldDB" id="A0AB94IVM5"/>
<keyword evidence="3" id="KW-0067">ATP-binding</keyword>
<keyword evidence="6" id="KW-1185">Reference proteome</keyword>
<protein>
    <recommendedName>
        <fullName evidence="4">Carboxyltransferase domain-containing protein</fullName>
    </recommendedName>
</protein>
<feature type="domain" description="Carboxyltransferase" evidence="4">
    <location>
        <begin position="3"/>
        <end position="204"/>
    </location>
</feature>
<dbReference type="KEGG" id="sbr:SY1_02840"/>
<evidence type="ECO:0000313" key="6">
    <source>
        <dbReference type="Proteomes" id="UP000008957"/>
    </source>
</evidence>
<dbReference type="RefSeq" id="WP_015555942.1">
    <property type="nucleotide sequence ID" value="NC_021038.1"/>
</dbReference>
<dbReference type="SUPFAM" id="SSF50891">
    <property type="entry name" value="Cyclophilin-like"/>
    <property type="match status" value="1"/>
</dbReference>
<dbReference type="PANTHER" id="PTHR34698">
    <property type="entry name" value="5-OXOPROLINASE SUBUNIT B"/>
    <property type="match status" value="1"/>
</dbReference>
<proteinExistence type="predicted"/>
<dbReference type="GO" id="GO:0005524">
    <property type="term" value="F:ATP binding"/>
    <property type="evidence" value="ECO:0007669"/>
    <property type="project" value="UniProtKB-KW"/>
</dbReference>
<sequence length="243" mass="26792">MDAKILPAGETCLFVDFGEKIDMEINRHVQAIKRALLDRPFKGMKELVPTYRSLSVYFDPLTVDLPALKKRLEQELEGAGPADSASTTEVCVPVFFGGEFGPDLGEVAAHTGLSEDEVVRRYSESPLYCFMNGFTPGFPYLGGMDPSLETPRLKTPRELIPANSVAIGGAQAGAYSIASPGGWRIIGRVPYDLYDAGREPAVAIQAGMWVHFYPVTMERYREIEAEAKSGTYRIEYREKGAAR</sequence>
<keyword evidence="1" id="KW-0547">Nucleotide-binding</keyword>
<evidence type="ECO:0000256" key="1">
    <source>
        <dbReference type="ARBA" id="ARBA00022741"/>
    </source>
</evidence>
<dbReference type="InterPro" id="IPR010016">
    <property type="entry name" value="PxpB"/>
</dbReference>
<dbReference type="NCBIfam" id="TIGR00370">
    <property type="entry name" value="5-oxoprolinase subunit PxpB"/>
    <property type="match status" value="1"/>
</dbReference>
<keyword evidence="2" id="KW-0378">Hydrolase</keyword>
<reference evidence="6" key="1">
    <citation type="submission" date="2010-03" db="EMBL/GenBank/DDBJ databases">
        <title>The genome sequence of Synergistetes sp. SGP1.</title>
        <authorList>
            <consortium name="metaHIT consortium -- http://www.metahit.eu/"/>
            <person name="Pajon A."/>
            <person name="Turner K."/>
            <person name="Parkhill J."/>
            <person name="Wade W."/>
            <person name="Vartoukian S."/>
        </authorList>
    </citation>
    <scope>NUCLEOTIDE SEQUENCE [LARGE SCALE GENOMIC DNA]</scope>
    <source>
        <strain evidence="6">SGP1</strain>
    </source>
</reference>
<dbReference type="Pfam" id="PF02682">
    <property type="entry name" value="CT_C_D"/>
    <property type="match status" value="1"/>
</dbReference>
<accession>A0AB94IVM5</accession>
<dbReference type="Gene3D" id="3.30.1360.40">
    <property type="match status" value="1"/>
</dbReference>
<dbReference type="Gene3D" id="2.40.100.10">
    <property type="entry name" value="Cyclophilin-like"/>
    <property type="match status" value="1"/>
</dbReference>